<dbReference type="AlphaFoldDB" id="A0A212J8H8"/>
<proteinExistence type="predicted"/>
<dbReference type="Pfam" id="PF21822">
    <property type="entry name" value="Phage_TAC_15"/>
    <property type="match status" value="1"/>
</dbReference>
<reference evidence="1" key="1">
    <citation type="submission" date="2016-04" db="EMBL/GenBank/DDBJ databases">
        <authorList>
            <person name="Evans L.H."/>
            <person name="Alamgir A."/>
            <person name="Owens N."/>
            <person name="Weber N.D."/>
            <person name="Virtaneva K."/>
            <person name="Barbian K."/>
            <person name="Babar A."/>
            <person name="Rosenke K."/>
        </authorList>
    </citation>
    <scope>NUCLEOTIDE SEQUENCE</scope>
    <source>
        <strain evidence="1">86</strain>
    </source>
</reference>
<name>A0A212J8H8_9DELT</name>
<accession>A0A212J8H8</accession>
<gene>
    <name evidence="1" type="ORF">KL86DPRO_10879</name>
</gene>
<protein>
    <submittedName>
        <fullName evidence="1">Uncharacterized protein</fullName>
    </submittedName>
</protein>
<sequence>MEFTIKNNVYRTCPLDAFNQLHIARRLTPCLGPLAGLASADIELIKDEKGKVIDFKGDLGEIMTPLSNALSSLKDEDVEYILNACLAVTERKQAGNTWARLRVGNATMFDGITLPVMLQIAYHVIAENLTDFFDDLPSLSGLEGFLKAKGLLG</sequence>
<dbReference type="EMBL" id="FLUQ01000001">
    <property type="protein sequence ID" value="SBV95505.1"/>
    <property type="molecule type" value="Genomic_DNA"/>
</dbReference>
<dbReference type="InterPro" id="IPR049156">
    <property type="entry name" value="Phage_chap_TAC_15-like"/>
</dbReference>
<evidence type="ECO:0000313" key="1">
    <source>
        <dbReference type="EMBL" id="SBV95505.1"/>
    </source>
</evidence>
<organism evidence="1">
    <name type="scientific">uncultured delta proteobacterium</name>
    <dbReference type="NCBI Taxonomy" id="34034"/>
    <lineage>
        <taxon>Bacteria</taxon>
        <taxon>Deltaproteobacteria</taxon>
        <taxon>environmental samples</taxon>
    </lineage>
</organism>